<sequence length="264" mass="28225">MTSTAPLNVSRDGAIVRLTLNRPDMRNAFDETLIAALTDAVRDAARDPDVRVLLLTGAGKAFCAGGDLNWMRKMATHTDADNRQDATRLADMLHTIWACPKPVVACVNGDAYAGGMGLLSACDIAIAADGAHFCLSETRLGLLPATISPYVIRAMGERAANRYFLTAERFDAATALRLGLVHDVVPADGLADAADALCRALCANGPDAVKASKRLVRDFAGRAIDAELIADTVERIAACRATDEAREGVAAFLEKREPSWRQRC</sequence>
<evidence type="ECO:0000256" key="1">
    <source>
        <dbReference type="ARBA" id="ARBA00005254"/>
    </source>
</evidence>
<dbReference type="AlphaFoldDB" id="A0A2S5GJW0"/>
<dbReference type="Gene3D" id="1.10.12.10">
    <property type="entry name" value="Lyase 2-enoyl-coa Hydratase, Chain A, domain 2"/>
    <property type="match status" value="1"/>
</dbReference>
<dbReference type="GO" id="GO:0008300">
    <property type="term" value="P:isoprenoid catabolic process"/>
    <property type="evidence" value="ECO:0007669"/>
    <property type="project" value="TreeGrafter"/>
</dbReference>
<dbReference type="InterPro" id="IPR029045">
    <property type="entry name" value="ClpP/crotonase-like_dom_sf"/>
</dbReference>
<dbReference type="EMBL" id="PREU01000015">
    <property type="protein sequence ID" value="PPA73352.1"/>
    <property type="molecule type" value="Genomic_DNA"/>
</dbReference>
<dbReference type="Proteomes" id="UP000239990">
    <property type="component" value="Unassembled WGS sequence"/>
</dbReference>
<reference evidence="3 4" key="1">
    <citation type="submission" date="2018-02" db="EMBL/GenBank/DDBJ databases">
        <title>Draft Genome of Achromobacter spanius stain 6.</title>
        <authorList>
            <person name="Gunasekera T.S."/>
            <person name="Radwan O."/>
            <person name="Ruiz O.N."/>
        </authorList>
    </citation>
    <scope>NUCLEOTIDE SEQUENCE [LARGE SCALE GENOMIC DNA]</scope>
    <source>
        <strain evidence="3 4">6</strain>
    </source>
</reference>
<dbReference type="PANTHER" id="PTHR42964">
    <property type="entry name" value="ENOYL-COA HYDRATASE"/>
    <property type="match status" value="1"/>
</dbReference>
<evidence type="ECO:0000256" key="2">
    <source>
        <dbReference type="RuleBase" id="RU003707"/>
    </source>
</evidence>
<organism evidence="3 4">
    <name type="scientific">Achromobacter spanius</name>
    <dbReference type="NCBI Taxonomy" id="217203"/>
    <lineage>
        <taxon>Bacteria</taxon>
        <taxon>Pseudomonadati</taxon>
        <taxon>Pseudomonadota</taxon>
        <taxon>Betaproteobacteria</taxon>
        <taxon>Burkholderiales</taxon>
        <taxon>Alcaligenaceae</taxon>
        <taxon>Achromobacter</taxon>
    </lineage>
</organism>
<dbReference type="InterPro" id="IPR014748">
    <property type="entry name" value="Enoyl-CoA_hydra_C"/>
</dbReference>
<comment type="caution">
    <text evidence="3">The sequence shown here is derived from an EMBL/GenBank/DDBJ whole genome shotgun (WGS) entry which is preliminary data.</text>
</comment>
<dbReference type="Pfam" id="PF00378">
    <property type="entry name" value="ECH_1"/>
    <property type="match status" value="1"/>
</dbReference>
<dbReference type="InterPro" id="IPR018376">
    <property type="entry name" value="Enoyl-CoA_hyd/isom_CS"/>
</dbReference>
<dbReference type="PROSITE" id="PS00166">
    <property type="entry name" value="ENOYL_COA_HYDRATASE"/>
    <property type="match status" value="1"/>
</dbReference>
<dbReference type="InterPro" id="IPR051683">
    <property type="entry name" value="Enoyl-CoA_Hydratase/Isomerase"/>
</dbReference>
<dbReference type="CDD" id="cd06558">
    <property type="entry name" value="crotonase-like"/>
    <property type="match status" value="1"/>
</dbReference>
<accession>A0A2S5GJW0</accession>
<keyword evidence="3" id="KW-0456">Lyase</keyword>
<protein>
    <submittedName>
        <fullName evidence="3">Enoyl-CoA hydratase</fullName>
        <ecNumber evidence="3">4.2.1.17</ecNumber>
    </submittedName>
</protein>
<dbReference type="EC" id="4.2.1.17" evidence="3"/>
<evidence type="ECO:0000313" key="3">
    <source>
        <dbReference type="EMBL" id="PPA73352.1"/>
    </source>
</evidence>
<gene>
    <name evidence="3" type="ORF">C4E15_25325</name>
</gene>
<dbReference type="Gene3D" id="3.90.226.10">
    <property type="entry name" value="2-enoyl-CoA Hydratase, Chain A, domain 1"/>
    <property type="match status" value="1"/>
</dbReference>
<dbReference type="PANTHER" id="PTHR42964:SF1">
    <property type="entry name" value="POLYKETIDE BIOSYNTHESIS ENOYL-COA HYDRATASE PKSH-RELATED"/>
    <property type="match status" value="1"/>
</dbReference>
<dbReference type="SUPFAM" id="SSF52096">
    <property type="entry name" value="ClpP/crotonase"/>
    <property type="match status" value="1"/>
</dbReference>
<dbReference type="FunFam" id="3.90.226.10:FF:000066">
    <property type="entry name" value="Enoyl-CoA hydratase"/>
    <property type="match status" value="1"/>
</dbReference>
<proteinExistence type="inferred from homology"/>
<name>A0A2S5GJW0_9BURK</name>
<dbReference type="RefSeq" id="WP_104145355.1">
    <property type="nucleotide sequence ID" value="NZ_PREU01000015.1"/>
</dbReference>
<dbReference type="InterPro" id="IPR001753">
    <property type="entry name" value="Enoyl-CoA_hydra/iso"/>
</dbReference>
<dbReference type="OrthoDB" id="9807606at2"/>
<dbReference type="GO" id="GO:0004300">
    <property type="term" value="F:enoyl-CoA hydratase activity"/>
    <property type="evidence" value="ECO:0007669"/>
    <property type="project" value="UniProtKB-EC"/>
</dbReference>
<evidence type="ECO:0000313" key="4">
    <source>
        <dbReference type="Proteomes" id="UP000239990"/>
    </source>
</evidence>
<comment type="similarity">
    <text evidence="1 2">Belongs to the enoyl-CoA hydratase/isomerase family.</text>
</comment>